<name>A0A0F9DKH0_9ZZZZ</name>
<feature type="region of interest" description="Disordered" evidence="1">
    <location>
        <begin position="54"/>
        <end position="75"/>
    </location>
</feature>
<sequence>MGSAVVREKMIAIAGRLRARANELDKTPTIAKQMTPGDLLNTIATEIEEELKAEQLSKSPHAKYALLDPSEGDRR</sequence>
<evidence type="ECO:0000313" key="2">
    <source>
        <dbReference type="EMBL" id="KKL54321.1"/>
    </source>
</evidence>
<protein>
    <submittedName>
        <fullName evidence="2">Uncharacterized protein</fullName>
    </submittedName>
</protein>
<comment type="caution">
    <text evidence="2">The sequence shown here is derived from an EMBL/GenBank/DDBJ whole genome shotgun (WGS) entry which is preliminary data.</text>
</comment>
<accession>A0A0F9DKH0</accession>
<reference evidence="2" key="1">
    <citation type="journal article" date="2015" name="Nature">
        <title>Complex archaea that bridge the gap between prokaryotes and eukaryotes.</title>
        <authorList>
            <person name="Spang A."/>
            <person name="Saw J.H."/>
            <person name="Jorgensen S.L."/>
            <person name="Zaremba-Niedzwiedzka K."/>
            <person name="Martijn J."/>
            <person name="Lind A.E."/>
            <person name="van Eijk R."/>
            <person name="Schleper C."/>
            <person name="Guy L."/>
            <person name="Ettema T.J."/>
        </authorList>
    </citation>
    <scope>NUCLEOTIDE SEQUENCE</scope>
</reference>
<dbReference type="EMBL" id="LAZR01031241">
    <property type="protein sequence ID" value="KKL54321.1"/>
    <property type="molecule type" value="Genomic_DNA"/>
</dbReference>
<gene>
    <name evidence="2" type="ORF">LCGC14_2266570</name>
</gene>
<dbReference type="AlphaFoldDB" id="A0A0F9DKH0"/>
<organism evidence="2">
    <name type="scientific">marine sediment metagenome</name>
    <dbReference type="NCBI Taxonomy" id="412755"/>
    <lineage>
        <taxon>unclassified sequences</taxon>
        <taxon>metagenomes</taxon>
        <taxon>ecological metagenomes</taxon>
    </lineage>
</organism>
<evidence type="ECO:0000256" key="1">
    <source>
        <dbReference type="SAM" id="MobiDB-lite"/>
    </source>
</evidence>
<proteinExistence type="predicted"/>